<dbReference type="EMBL" id="CP019646">
    <property type="protein sequence ID" value="AQQ69843.1"/>
    <property type="molecule type" value="Genomic_DNA"/>
</dbReference>
<proteinExistence type="predicted"/>
<dbReference type="STRING" id="1851148.SMSP2_00177"/>
<organism evidence="2 3">
    <name type="scientific">Limihaloglobus sulfuriphilus</name>
    <dbReference type="NCBI Taxonomy" id="1851148"/>
    <lineage>
        <taxon>Bacteria</taxon>
        <taxon>Pseudomonadati</taxon>
        <taxon>Planctomycetota</taxon>
        <taxon>Phycisphaerae</taxon>
        <taxon>Sedimentisphaerales</taxon>
        <taxon>Sedimentisphaeraceae</taxon>
        <taxon>Limihaloglobus</taxon>
    </lineage>
</organism>
<reference evidence="3" key="1">
    <citation type="submission" date="2017-02" db="EMBL/GenBank/DDBJ databases">
        <title>Comparative genomics and description of representatives of a novel lineage of planctomycetes thriving in anoxic sediments.</title>
        <authorList>
            <person name="Spring S."/>
            <person name="Bunk B."/>
            <person name="Sproer C."/>
        </authorList>
    </citation>
    <scope>NUCLEOTIDE SEQUENCE [LARGE SCALE GENOMIC DNA]</scope>
    <source>
        <strain evidence="3">SM-Chi-D1</strain>
    </source>
</reference>
<dbReference type="Proteomes" id="UP000188181">
    <property type="component" value="Chromosome"/>
</dbReference>
<evidence type="ECO:0000313" key="3">
    <source>
        <dbReference type="Proteomes" id="UP000188181"/>
    </source>
</evidence>
<dbReference type="AlphaFoldDB" id="A0A1Q2MAU1"/>
<evidence type="ECO:0000256" key="1">
    <source>
        <dbReference type="SAM" id="SignalP"/>
    </source>
</evidence>
<keyword evidence="3" id="KW-1185">Reference proteome</keyword>
<evidence type="ECO:0000313" key="2">
    <source>
        <dbReference type="EMBL" id="AQQ69843.1"/>
    </source>
</evidence>
<feature type="signal peptide" evidence="1">
    <location>
        <begin position="1"/>
        <end position="21"/>
    </location>
</feature>
<gene>
    <name evidence="2" type="ORF">SMSP2_00177</name>
</gene>
<dbReference type="KEGG" id="pbas:SMSP2_00177"/>
<protein>
    <recommendedName>
        <fullName evidence="4">Carboxypeptidase regulatory-like domain-containing protein</fullName>
    </recommendedName>
</protein>
<keyword evidence="1" id="KW-0732">Signal</keyword>
<name>A0A1Q2MAU1_9BACT</name>
<feature type="chain" id="PRO_5012207908" description="Carboxypeptidase regulatory-like domain-containing protein" evidence="1">
    <location>
        <begin position="22"/>
        <end position="516"/>
    </location>
</feature>
<accession>A0A1Q2MAU1</accession>
<sequence length="516" mass="56727" precursor="true">MRTKFLILVSAVLFTVSSLTAVPNAWVSANWSDGWNSSSFRSPVTNGHMNLYVLVDNVTFTDAVFSVDYDPAVVSPLGTGSVYNIMSGLSVESAVTTDLENGWKRTAFTVTGSVIIGETQYTSDAFIVIRLIPAGEGVQPVGLWQDLQYPASYKTCSLQLWNEGTEISFEPKEWNDEVELFSFTDNTGGLNFFYDMNFGYPLSDGVLRITYNDSSVEEITQSDPERGISLIPAYGAFFLEPQSNASSYEIIFPAYGAFNPSTSAGRYTSHSAPAEMLSITDGLVSETAKASDQDLVLKISSPELGKDFQTSTYSAAIAGGEAGPVEKDFTFAYVDDETIELTILSGLSKDYYTLYITKNDSIAGQTWFSCENFYFVNVTVKDISQEPVEAARVFSPTISFGMEMTVGAVEDFTDANGQASLELPGSEWGMFHNIKVSKSGFQDASDDVEMYDSDVSHEVTLLAAPSVNAADFAGFNAWWGNTECFWDDFCQGYDRNYDNAVNVDDLLIFLENWLKE</sequence>
<dbReference type="RefSeq" id="WP_146682148.1">
    <property type="nucleotide sequence ID" value="NZ_CP019646.1"/>
</dbReference>
<evidence type="ECO:0008006" key="4">
    <source>
        <dbReference type="Google" id="ProtNLM"/>
    </source>
</evidence>